<protein>
    <submittedName>
        <fullName evidence="1">SJCHGC07126 protein</fullName>
    </submittedName>
</protein>
<accession>Q5BRX0</accession>
<evidence type="ECO:0000313" key="1">
    <source>
        <dbReference type="EMBL" id="AAX30715.1"/>
    </source>
</evidence>
<dbReference type="EMBL" id="AY915494">
    <property type="protein sequence ID" value="AAX30715.1"/>
    <property type="molecule type" value="mRNA"/>
</dbReference>
<reference evidence="1" key="2">
    <citation type="journal article" date="2006" name="PLoS Pathog.">
        <title>New perspectives on host-parasite interplay by comparative transcriptomic and proteomic analyses of Schistosoma japonicum.</title>
        <authorList>
            <person name="Liu F."/>
            <person name="Lu J."/>
            <person name="Hu W."/>
            <person name="Wang S.Y."/>
            <person name="Cui S.J."/>
            <person name="Chi M."/>
            <person name="Yan Q."/>
            <person name="Wang X.R."/>
            <person name="Song H.D."/>
            <person name="Xu X.N."/>
            <person name="Wang J.J."/>
            <person name="Zhang X.L."/>
            <person name="Zhang X."/>
            <person name="Wang Z.Q."/>
            <person name="Xue C.L."/>
            <person name="Brindley P.J."/>
            <person name="McManus D.P."/>
            <person name="Yang P.Y."/>
            <person name="Feng Z."/>
            <person name="Chen Z."/>
            <person name="Han Z.G."/>
        </authorList>
    </citation>
    <scope>NUCLEOTIDE SEQUENCE</scope>
</reference>
<name>Q5BRX0_SCHJA</name>
<sequence>MLLDLSDAVGVNVYILGRVYADLKKRLNLAIPDMGQFQTDYLFVIFFIDLYYSYFL</sequence>
<organism evidence="1">
    <name type="scientific">Schistosoma japonicum</name>
    <name type="common">Blood fluke</name>
    <dbReference type="NCBI Taxonomy" id="6182"/>
    <lineage>
        <taxon>Eukaryota</taxon>
        <taxon>Metazoa</taxon>
        <taxon>Spiralia</taxon>
        <taxon>Lophotrochozoa</taxon>
        <taxon>Platyhelminthes</taxon>
        <taxon>Trematoda</taxon>
        <taxon>Digenea</taxon>
        <taxon>Strigeidida</taxon>
        <taxon>Schistosomatoidea</taxon>
        <taxon>Schistosomatidae</taxon>
        <taxon>Schistosoma</taxon>
    </lineage>
</organism>
<reference evidence="1" key="1">
    <citation type="submission" date="2005-01" db="EMBL/GenBank/DDBJ databases">
        <authorList>
            <person name="Han Z."/>
        </authorList>
    </citation>
    <scope>NUCLEOTIDE SEQUENCE</scope>
</reference>
<dbReference type="AlphaFoldDB" id="Q5BRX0"/>
<proteinExistence type="evidence at transcript level"/>
<dbReference type="Gene3D" id="1.10.472.10">
    <property type="entry name" value="Cyclin-like"/>
    <property type="match status" value="1"/>
</dbReference>